<evidence type="ECO:0000313" key="3">
    <source>
        <dbReference type="EMBL" id="KAF4339907.1"/>
    </source>
</evidence>
<keyword evidence="2" id="KW-0812">Transmembrane</keyword>
<accession>A0A9P5AL92</accession>
<dbReference type="Proteomes" id="UP000730481">
    <property type="component" value="Unassembled WGS sequence"/>
</dbReference>
<dbReference type="OrthoDB" id="3540210at2759"/>
<keyword evidence="2" id="KW-0472">Membrane</keyword>
<evidence type="ECO:0000256" key="1">
    <source>
        <dbReference type="SAM" id="MobiDB-lite"/>
    </source>
</evidence>
<feature type="transmembrane region" description="Helical" evidence="2">
    <location>
        <begin position="120"/>
        <end position="142"/>
    </location>
</feature>
<feature type="transmembrane region" description="Helical" evidence="2">
    <location>
        <begin position="585"/>
        <end position="606"/>
    </location>
</feature>
<keyword evidence="4" id="KW-1185">Reference proteome</keyword>
<reference evidence="3" key="2">
    <citation type="submission" date="2020-02" db="EMBL/GenBank/DDBJ databases">
        <title>Identification and distribution of gene clusters putatively required for synthesis of sphingolipid metabolism inhibitors in phylogenetically diverse species of the filamentous fungus Fusarium.</title>
        <authorList>
            <person name="Kim H.-S."/>
            <person name="Busman M."/>
            <person name="Brown D.W."/>
            <person name="Divon H."/>
            <person name="Uhlig S."/>
            <person name="Proctor R.H."/>
        </authorList>
    </citation>
    <scope>NUCLEOTIDE SEQUENCE</scope>
    <source>
        <strain evidence="3">NRRL 25174</strain>
    </source>
</reference>
<name>A0A9P5AL92_9HYPO</name>
<reference evidence="3" key="1">
    <citation type="journal article" date="2017" name="Mycologia">
        <title>Fusarium algeriense, sp. nov., a novel toxigenic crown rot pathogen of durum wheat from Algeria is nested in the Fusarium burgessii species complex.</title>
        <authorList>
            <person name="Laraba I."/>
            <person name="Keddad A."/>
            <person name="Boureghda H."/>
            <person name="Abdallah N."/>
            <person name="Vaughan M.M."/>
            <person name="Proctor R.H."/>
            <person name="Busman M."/>
            <person name="O'Donnell K."/>
        </authorList>
    </citation>
    <scope>NUCLEOTIDE SEQUENCE</scope>
    <source>
        <strain evidence="3">NRRL 25174</strain>
    </source>
</reference>
<sequence length="722" mass="80308">MTGGIVKIGTWYDYEEGGVWGWNFTVNSQQATLITALLALGLQTTGLRSWKIFRYILHHGRRHDLPRDAMIREQEVLLRNEGSDIGAVFGMASLLSTWRTFGSLAPGDILKSSRRSSWKILGIGLIHWLCFLILATWLPLVLSKGKPNALVLMEDMKCLLLDSKSGIFESNIPLISKEMPKRTAAGVAKWYYDTCYRDGGYAVDCNRFSKRKISWSEHRQGLKCPFLQDTCVENTQPISFDTGHLSPLVFGKNTEEAIDITIRRRTTCSPVKPDIFATVPPNPVQGYHYFNFSVESNPTVSLLTGGTPLNIRIGRSSRDDYEVVAVARSGPYRTNAMKDPYIHPALNRSDAEVVIVVINKEGVRYRAAVDDVVFAAHVTQKKFLNVSGLWYNKPEDNGYTPDDLSLDRNGREYDSWYYADEPVSMIGCADQMEICHVSSNECSGLVSVPSSAISLMNLFPTLIQFQTFFGSFSSDTGAGFIVDSNIVSGMREFGPEALDVRRYSLGFGDGKQNAPRNGLWENEARSWFGAAIAGMQFSVVQNTAMSLLPEKRKDYKGAIKAVKGYRPSGKNCWSVKVRSSEHETLSLFGILLLISICAIIFGISSLDGLMQRARFRDRPHQVLAWELDAAQQLVRQLHHLIKPVIVHPTILDAPPTAVGTTGIPSLKKENGSHWIANYALTRDSDVNSSSQPTLNNIAKTMTGKTPPFPLSPIYQPVNNTRS</sequence>
<keyword evidence="2" id="KW-1133">Transmembrane helix</keyword>
<evidence type="ECO:0000256" key="2">
    <source>
        <dbReference type="SAM" id="Phobius"/>
    </source>
</evidence>
<dbReference type="AlphaFoldDB" id="A0A9P5AL92"/>
<gene>
    <name evidence="3" type="ORF">FBEOM_6205</name>
</gene>
<proteinExistence type="predicted"/>
<comment type="caution">
    <text evidence="3">The sequence shown here is derived from an EMBL/GenBank/DDBJ whole genome shotgun (WGS) entry which is preliminary data.</text>
</comment>
<organism evidence="3 4">
    <name type="scientific">Fusarium beomiforme</name>
    <dbReference type="NCBI Taxonomy" id="44412"/>
    <lineage>
        <taxon>Eukaryota</taxon>
        <taxon>Fungi</taxon>
        <taxon>Dikarya</taxon>
        <taxon>Ascomycota</taxon>
        <taxon>Pezizomycotina</taxon>
        <taxon>Sordariomycetes</taxon>
        <taxon>Hypocreomycetidae</taxon>
        <taxon>Hypocreales</taxon>
        <taxon>Nectriaceae</taxon>
        <taxon>Fusarium</taxon>
        <taxon>Fusarium burgessii species complex</taxon>
    </lineage>
</organism>
<evidence type="ECO:0000313" key="4">
    <source>
        <dbReference type="Proteomes" id="UP000730481"/>
    </source>
</evidence>
<feature type="region of interest" description="Disordered" evidence="1">
    <location>
        <begin position="700"/>
        <end position="722"/>
    </location>
</feature>
<dbReference type="EMBL" id="PVQB02000256">
    <property type="protein sequence ID" value="KAF4339907.1"/>
    <property type="molecule type" value="Genomic_DNA"/>
</dbReference>
<protein>
    <submittedName>
        <fullName evidence="3">Uncharacterized protein</fullName>
    </submittedName>
</protein>